<keyword evidence="2" id="KW-0274">FAD</keyword>
<dbReference type="RefSeq" id="WP_135997282.1">
    <property type="nucleotide sequence ID" value="NZ_CP071057.1"/>
</dbReference>
<feature type="binding site" evidence="2">
    <location>
        <position position="84"/>
    </location>
    <ligand>
        <name>7-chloro-L-tryptophan</name>
        <dbReference type="ChEBI" id="CHEBI:58713"/>
    </ligand>
</feature>
<dbReference type="OrthoDB" id="462203at2"/>
<feature type="active site" evidence="1">
    <location>
        <position position="84"/>
    </location>
</feature>
<dbReference type="GO" id="GO:0004497">
    <property type="term" value="F:monooxygenase activity"/>
    <property type="evidence" value="ECO:0007669"/>
    <property type="project" value="InterPro"/>
</dbReference>
<feature type="binding site" evidence="2">
    <location>
        <position position="348"/>
    </location>
    <ligand>
        <name>L-tryptophan</name>
        <dbReference type="ChEBI" id="CHEBI:57912"/>
    </ligand>
</feature>
<dbReference type="InterPro" id="IPR033856">
    <property type="entry name" value="Trp_halogen"/>
</dbReference>
<accession>A0A4S2GX51</accession>
<dbReference type="Proteomes" id="UP000308054">
    <property type="component" value="Unassembled WGS sequence"/>
</dbReference>
<keyword evidence="2" id="KW-0547">Nucleotide-binding</keyword>
<protein>
    <submittedName>
        <fullName evidence="3">Tryptophan 7-halogenase</fullName>
    </submittedName>
</protein>
<gene>
    <name evidence="3" type="ORF">E5163_14690</name>
</gene>
<dbReference type="EMBL" id="SRXW01000005">
    <property type="protein sequence ID" value="TGY87677.1"/>
    <property type="molecule type" value="Genomic_DNA"/>
</dbReference>
<organism evidence="3 4">
    <name type="scientific">Marinicauda algicola</name>
    <dbReference type="NCBI Taxonomy" id="2029849"/>
    <lineage>
        <taxon>Bacteria</taxon>
        <taxon>Pseudomonadati</taxon>
        <taxon>Pseudomonadota</taxon>
        <taxon>Alphaproteobacteria</taxon>
        <taxon>Maricaulales</taxon>
        <taxon>Maricaulaceae</taxon>
        <taxon>Marinicauda</taxon>
    </lineage>
</organism>
<keyword evidence="2" id="KW-0285">Flavoprotein</keyword>
<feature type="binding site" evidence="2">
    <location>
        <position position="339"/>
    </location>
    <ligand>
        <name>FAD</name>
        <dbReference type="ChEBI" id="CHEBI:57692"/>
    </ligand>
</feature>
<dbReference type="SUPFAM" id="SSF51905">
    <property type="entry name" value="FAD/NAD(P)-binding domain"/>
    <property type="match status" value="1"/>
</dbReference>
<dbReference type="InterPro" id="IPR006905">
    <property type="entry name" value="Flavin_halogenase"/>
</dbReference>
<dbReference type="PANTHER" id="PTHR43747:SF4">
    <property type="entry name" value="FLAVIN-DEPENDENT TRYPTOPHAN HALOGENASE"/>
    <property type="match status" value="1"/>
</dbReference>
<evidence type="ECO:0000256" key="2">
    <source>
        <dbReference type="PIRSR" id="PIRSR011396-2"/>
    </source>
</evidence>
<dbReference type="GO" id="GO:0000166">
    <property type="term" value="F:nucleotide binding"/>
    <property type="evidence" value="ECO:0007669"/>
    <property type="project" value="UniProtKB-KW"/>
</dbReference>
<dbReference type="InterPro" id="IPR036188">
    <property type="entry name" value="FAD/NAD-bd_sf"/>
</dbReference>
<proteinExistence type="predicted"/>
<reference evidence="3 4" key="1">
    <citation type="journal article" date="2017" name="Int. J. Syst. Evol. Microbiol.">
        <title>Marinicauda algicola sp. nov., isolated from a marine red alga Rhodosorus marinus.</title>
        <authorList>
            <person name="Jeong S.E."/>
            <person name="Jeon S.H."/>
            <person name="Chun B.H."/>
            <person name="Kim D.W."/>
            <person name="Jeon C.O."/>
        </authorList>
    </citation>
    <scope>NUCLEOTIDE SEQUENCE [LARGE SCALE GENOMIC DNA]</scope>
    <source>
        <strain evidence="3 4">JCM 31718</strain>
    </source>
</reference>
<dbReference type="PIRSF" id="PIRSF011396">
    <property type="entry name" value="Trp_halogenase"/>
    <property type="match status" value="1"/>
</dbReference>
<comment type="caution">
    <text evidence="3">The sequence shown here is derived from an EMBL/GenBank/DDBJ whole genome shotgun (WGS) entry which is preliminary data.</text>
</comment>
<dbReference type="AlphaFoldDB" id="A0A4S2GX51"/>
<keyword evidence="4" id="KW-1185">Reference proteome</keyword>
<sequence length="509" mass="57046">MAKPQSHREAPRKVVVVGGGTAGWMAAASLVKFLGRLVEVEVVESEAIGIVGVGEATIPQIRNLNRALEIDEADFVAGTNGSFKLGIEFINWRRLDHSYLHNFGSIGLSVNQIHFHHHVFRAQAEGYGGDLWDYCVNTQAARAGRFAPMERLGSSPLGGVAYAYHFDAALYGQYLRRYAESRGARRTEGRIVEVIQDPESGDVERVRLEDGREVAGEIFVDCSGFRALLIEGALKTGYEDWSRWLKCDSALAVPSRNTRPPRPFTQAIAREAGWQWRIPLQHRTGNGHVFSSGYVDVDTARETLLANLEGEALAEPRLIRFTTGRRRKFWNRNVLALGLASGFLEPLESTSIHLVQSGISRFIQMFPTRPIADAERDEYNRQVTLEFERIRDFLILHYHLNERTDSPFWIDVREMDVPETLTSKIALFKASGRIYRDAQDLFTEASWLQVMHGQGLTPQAWHPMADKLSEAELRDMLANIRQIVTGAAAKLPSHADHIARCCAAPQAAE</sequence>
<dbReference type="PANTHER" id="PTHR43747">
    <property type="entry name" value="FAD-BINDING PROTEIN"/>
    <property type="match status" value="1"/>
</dbReference>
<name>A0A4S2GX51_9PROT</name>
<evidence type="ECO:0000313" key="4">
    <source>
        <dbReference type="Proteomes" id="UP000308054"/>
    </source>
</evidence>
<dbReference type="Pfam" id="PF04820">
    <property type="entry name" value="Trp_halogenase"/>
    <property type="match status" value="1"/>
</dbReference>
<dbReference type="Gene3D" id="3.50.50.60">
    <property type="entry name" value="FAD/NAD(P)-binding domain"/>
    <property type="match status" value="1"/>
</dbReference>
<evidence type="ECO:0000256" key="1">
    <source>
        <dbReference type="PIRSR" id="PIRSR011396-1"/>
    </source>
</evidence>
<dbReference type="InterPro" id="IPR050816">
    <property type="entry name" value="Flavin-dep_Halogenase_NPB"/>
</dbReference>
<feature type="binding site" evidence="2">
    <location>
        <position position="352"/>
    </location>
    <ligand>
        <name>FAD</name>
        <dbReference type="ChEBI" id="CHEBI:57692"/>
    </ligand>
</feature>
<evidence type="ECO:0000313" key="3">
    <source>
        <dbReference type="EMBL" id="TGY87677.1"/>
    </source>
</evidence>
<feature type="binding site" evidence="2">
    <location>
        <begin position="19"/>
        <end position="22"/>
    </location>
    <ligand>
        <name>FAD</name>
        <dbReference type="ChEBI" id="CHEBI:57692"/>
    </ligand>
</feature>